<dbReference type="CDD" id="cd00093">
    <property type="entry name" value="HTH_XRE"/>
    <property type="match status" value="1"/>
</dbReference>
<protein>
    <submittedName>
        <fullName evidence="3">Helix-turn-helix protein</fullName>
    </submittedName>
</protein>
<accession>A0A4R8DFE9</accession>
<feature type="domain" description="HTH cro/C1-type" evidence="2">
    <location>
        <begin position="27"/>
        <end position="81"/>
    </location>
</feature>
<dbReference type="SMART" id="SM00530">
    <property type="entry name" value="HTH_XRE"/>
    <property type="match status" value="1"/>
</dbReference>
<keyword evidence="1" id="KW-0238">DNA-binding</keyword>
<evidence type="ECO:0000313" key="3">
    <source>
        <dbReference type="EMBL" id="TDW95964.1"/>
    </source>
</evidence>
<dbReference type="GO" id="GO:0003677">
    <property type="term" value="F:DNA binding"/>
    <property type="evidence" value="ECO:0007669"/>
    <property type="project" value="UniProtKB-KW"/>
</dbReference>
<evidence type="ECO:0000313" key="4">
    <source>
        <dbReference type="Proteomes" id="UP000294498"/>
    </source>
</evidence>
<dbReference type="RefSeq" id="WP_246073741.1">
    <property type="nucleotide sequence ID" value="NZ_SODV01000002.1"/>
</dbReference>
<dbReference type="Proteomes" id="UP000294498">
    <property type="component" value="Unassembled WGS sequence"/>
</dbReference>
<organism evidence="3 4">
    <name type="scientific">Dinghuibacter silviterrae</name>
    <dbReference type="NCBI Taxonomy" id="1539049"/>
    <lineage>
        <taxon>Bacteria</taxon>
        <taxon>Pseudomonadati</taxon>
        <taxon>Bacteroidota</taxon>
        <taxon>Chitinophagia</taxon>
        <taxon>Chitinophagales</taxon>
        <taxon>Chitinophagaceae</taxon>
        <taxon>Dinghuibacter</taxon>
    </lineage>
</organism>
<dbReference type="PANTHER" id="PTHR46797:SF1">
    <property type="entry name" value="METHYLPHOSPHONATE SYNTHASE"/>
    <property type="match status" value="1"/>
</dbReference>
<dbReference type="GO" id="GO:0005829">
    <property type="term" value="C:cytosol"/>
    <property type="evidence" value="ECO:0007669"/>
    <property type="project" value="TreeGrafter"/>
</dbReference>
<dbReference type="Gene3D" id="1.10.260.40">
    <property type="entry name" value="lambda repressor-like DNA-binding domains"/>
    <property type="match status" value="1"/>
</dbReference>
<proteinExistence type="predicted"/>
<dbReference type="AlphaFoldDB" id="A0A4R8DFE9"/>
<dbReference type="InterPro" id="IPR001387">
    <property type="entry name" value="Cro/C1-type_HTH"/>
</dbReference>
<sequence>MFFLIFQDLLTMKEKDKIRLDKFGAHLARLREEKGLSQRALSARCEVDFAKISKLENGKANLVVTTLVELAEGLGVHPRDLLDLDWL</sequence>
<dbReference type="InterPro" id="IPR010982">
    <property type="entry name" value="Lambda_DNA-bd_dom_sf"/>
</dbReference>
<comment type="caution">
    <text evidence="3">The sequence shown here is derived from an EMBL/GenBank/DDBJ whole genome shotgun (WGS) entry which is preliminary data.</text>
</comment>
<evidence type="ECO:0000259" key="2">
    <source>
        <dbReference type="PROSITE" id="PS50943"/>
    </source>
</evidence>
<name>A0A4R8DFE9_9BACT</name>
<evidence type="ECO:0000256" key="1">
    <source>
        <dbReference type="ARBA" id="ARBA00023125"/>
    </source>
</evidence>
<dbReference type="InterPro" id="IPR050807">
    <property type="entry name" value="TransReg_Diox_bact_type"/>
</dbReference>
<dbReference type="SUPFAM" id="SSF47413">
    <property type="entry name" value="lambda repressor-like DNA-binding domains"/>
    <property type="match status" value="1"/>
</dbReference>
<gene>
    <name evidence="3" type="ORF">EDB95_3785</name>
</gene>
<reference evidence="3 4" key="1">
    <citation type="submission" date="2019-03" db="EMBL/GenBank/DDBJ databases">
        <title>Genomic Encyclopedia of Type Strains, Phase IV (KMG-IV): sequencing the most valuable type-strain genomes for metagenomic binning, comparative biology and taxonomic classification.</title>
        <authorList>
            <person name="Goeker M."/>
        </authorList>
    </citation>
    <scope>NUCLEOTIDE SEQUENCE [LARGE SCALE GENOMIC DNA]</scope>
    <source>
        <strain evidence="3 4">DSM 100059</strain>
    </source>
</reference>
<dbReference type="PROSITE" id="PS50943">
    <property type="entry name" value="HTH_CROC1"/>
    <property type="match status" value="1"/>
</dbReference>
<dbReference type="Pfam" id="PF13560">
    <property type="entry name" value="HTH_31"/>
    <property type="match status" value="1"/>
</dbReference>
<dbReference type="EMBL" id="SODV01000002">
    <property type="protein sequence ID" value="TDW95964.1"/>
    <property type="molecule type" value="Genomic_DNA"/>
</dbReference>
<dbReference type="GO" id="GO:0003700">
    <property type="term" value="F:DNA-binding transcription factor activity"/>
    <property type="evidence" value="ECO:0007669"/>
    <property type="project" value="TreeGrafter"/>
</dbReference>
<dbReference type="PANTHER" id="PTHR46797">
    <property type="entry name" value="HTH-TYPE TRANSCRIPTIONAL REGULATOR"/>
    <property type="match status" value="1"/>
</dbReference>
<keyword evidence="4" id="KW-1185">Reference proteome</keyword>